<dbReference type="InParanoid" id="X2JDL1"/>
<dbReference type="BioGRID-ORCS" id="19834846">
    <property type="hits" value="0 hits in 1 CRISPR screen"/>
</dbReference>
<evidence type="ECO:0000313" key="2">
    <source>
        <dbReference type="EMBL" id="AHN54275.1"/>
    </source>
</evidence>
<dbReference type="EMBL" id="AE014134">
    <property type="protein sequence ID" value="AHN54275.1"/>
    <property type="molecule type" value="Genomic_DNA"/>
</dbReference>
<reference evidence="2 4" key="7">
    <citation type="journal article" date="2007" name="Science">
        <title>The Release 5.1 annotation of Drosophila melanogaster heterochromatin.</title>
        <authorList>
            <person name="Smith C.D."/>
            <person name="Shu S."/>
            <person name="Mungall C.J."/>
            <person name="Karpen G.H."/>
        </authorList>
    </citation>
    <scope>NUCLEOTIDE SEQUENCE [LARGE SCALE GENOMIC DNA]</scope>
    <source>
        <strain evidence="4">Berkeley</strain>
    </source>
</reference>
<dbReference type="VEuPathDB" id="VectorBase:FBgn0266845"/>
<reference evidence="2 4" key="9">
    <citation type="journal article" date="2015" name="G3 (Bethesda)">
        <title>Gene Model Annotations for Drosophila melanogaster: Impact of High-Throughput Data.</title>
        <authorList>
            <consortium name="FlyBase Consortium"/>
            <person name="Matthews B.B."/>
            <person name="Dos Santos G."/>
            <person name="Crosby M.A."/>
            <person name="Emmert D.B."/>
            <person name="St Pierre S.E."/>
            <person name="Gramates L.S."/>
            <person name="Zhou P."/>
            <person name="Schroeder A.J."/>
            <person name="Falls K."/>
            <person name="Strelets V."/>
            <person name="Russo S.M."/>
            <person name="Gelbart W.M."/>
            <person name="null"/>
        </authorList>
    </citation>
    <scope>NUCLEOTIDE SEQUENCE [LARGE SCALE GENOMIC DNA]</scope>
    <source>
        <strain evidence="4">Berkeley</strain>
    </source>
</reference>
<reference evidence="2 4" key="2">
    <citation type="journal article" date="2002" name="Genome Biol.">
        <title>Finishing a whole-genome shotgun: release 3 of the Drosophila melanogaster euchromatic genome sequence.</title>
        <authorList>
            <person name="Celniker S.E."/>
            <person name="Wheeler D.A."/>
            <person name="Kronmiller B."/>
            <person name="Carlson J.W."/>
            <person name="Halpern A."/>
            <person name="Patel S."/>
            <person name="Adams M."/>
            <person name="Champe M."/>
            <person name="Dugan S.P."/>
            <person name="Frise E."/>
            <person name="Hodgson A."/>
            <person name="George R.A."/>
            <person name="Hoskins R.A."/>
            <person name="Laverty T."/>
            <person name="Muzny D.M."/>
            <person name="Nelson C.R."/>
            <person name="Pacleb J.M."/>
            <person name="Park S."/>
            <person name="Pfeiffer B.D."/>
            <person name="Richards S."/>
            <person name="Sodergren E.J."/>
            <person name="Svirskas R."/>
            <person name="Tabor P.E."/>
            <person name="Wan K."/>
            <person name="Stapleton M."/>
            <person name="Sutton G.G."/>
            <person name="Venter C."/>
            <person name="Weinstock G."/>
            <person name="Scherer S.E."/>
            <person name="Myers E.W."/>
            <person name="Gibbs R.A."/>
            <person name="Rubin G.M."/>
        </authorList>
    </citation>
    <scope>NUCLEOTIDE SEQUENCE [LARGE SCALE GENOMIC DNA]</scope>
    <source>
        <strain evidence="4">Berkeley</strain>
    </source>
</reference>
<sequence length="26" mass="2879">MSHKPAQDILQGHLRLSSGRKSFEVG</sequence>
<proteinExistence type="predicted"/>
<protein>
    <submittedName>
        <fullName evidence="2">Uncharacterized protein</fullName>
    </submittedName>
</protein>
<reference evidence="2 4" key="4">
    <citation type="journal article" date="2002" name="Genome Biol.">
        <title>The transposable elements of the Drosophila melanogaster euchromatin: a genomics perspective.</title>
        <authorList>
            <person name="Kaminker J.S."/>
            <person name="Bergman C.M."/>
            <person name="Kronmiller B."/>
            <person name="Carlson J."/>
            <person name="Svirskas R."/>
            <person name="Patel S."/>
            <person name="Frise E."/>
            <person name="Wheeler D.A."/>
            <person name="Lewis S.E."/>
            <person name="Rubin G.M."/>
            <person name="Ashburner M."/>
            <person name="Celniker S.E."/>
        </authorList>
    </citation>
    <scope>NUCLEOTIDE SEQUENCE [LARGE SCALE GENOMIC DNA]</scope>
    <source>
        <strain evidence="4">Berkeley</strain>
    </source>
</reference>
<reference evidence="2 4" key="1">
    <citation type="journal article" date="2000" name="Science">
        <title>The genome sequence of Drosophila melanogaster.</title>
        <authorList>
            <person name="Adams M.D."/>
            <person name="Celniker S.E."/>
            <person name="Holt R.A."/>
            <person name="Evans C.A."/>
            <person name="Gocayne J.D."/>
            <person name="Amanatides P.G."/>
            <person name="Scherer S.E."/>
            <person name="Li P.W."/>
            <person name="Hoskins R.A."/>
            <person name="Galle R.F."/>
            <person name="George R.A."/>
            <person name="Lewis S.E."/>
            <person name="Richards S."/>
            <person name="Ashburner M."/>
            <person name="Henderson S.N."/>
            <person name="Sutton G.G."/>
            <person name="Wortman J.R."/>
            <person name="Yandell M.D."/>
            <person name="Zhang Q."/>
            <person name="Chen L.X."/>
            <person name="Brandon R.C."/>
            <person name="Rogers Y.H."/>
            <person name="Blazej R.G."/>
            <person name="Champe M."/>
            <person name="Pfeiffer B.D."/>
            <person name="Wan K.H."/>
            <person name="Doyle C."/>
            <person name="Baxter E.G."/>
            <person name="Helt G."/>
            <person name="Nelson C.R."/>
            <person name="Gabor G.L."/>
            <person name="Abril J.F."/>
            <person name="Agbayani A."/>
            <person name="An H.J."/>
            <person name="Andrews-Pfannkoch C."/>
            <person name="Baldwin D."/>
            <person name="Ballew R.M."/>
            <person name="Basu A."/>
            <person name="Baxendale J."/>
            <person name="Bayraktaroglu L."/>
            <person name="Beasley E.M."/>
            <person name="Beeson K.Y."/>
            <person name="Benos P.V."/>
            <person name="Berman B.P."/>
            <person name="Bhandari D."/>
            <person name="Bolshakov S."/>
            <person name="Borkova D."/>
            <person name="Botchan M.R."/>
            <person name="Bouck J."/>
            <person name="Brokstein P."/>
            <person name="Brottier P."/>
            <person name="Burtis K.C."/>
            <person name="Busam D.A."/>
            <person name="Butler H."/>
            <person name="Cadieu E."/>
            <person name="Center A."/>
            <person name="Chandra I."/>
            <person name="Cherry J.M."/>
            <person name="Cawley S."/>
            <person name="Dahlke C."/>
            <person name="Davenport L.B."/>
            <person name="Davies P."/>
            <person name="de Pablos B."/>
            <person name="Delcher A."/>
            <person name="Deng Z."/>
            <person name="Mays A.D."/>
            <person name="Dew I."/>
            <person name="Dietz S.M."/>
            <person name="Dodson K."/>
            <person name="Doup L.E."/>
            <person name="Downes M."/>
            <person name="Dugan-Rocha S."/>
            <person name="Dunkov B.C."/>
            <person name="Dunn P."/>
            <person name="Durbin K.J."/>
            <person name="Evangelista C.C."/>
            <person name="Ferraz C."/>
            <person name="Ferriera S."/>
            <person name="Fleischmann W."/>
            <person name="Fosler C."/>
            <person name="Gabrielian A.E."/>
            <person name="Garg N.S."/>
            <person name="Gelbart W.M."/>
            <person name="Glasser K."/>
            <person name="Glodek A."/>
            <person name="Gong F."/>
            <person name="Gorrell J.H."/>
            <person name="Gu Z."/>
            <person name="Guan P."/>
            <person name="Harris M."/>
            <person name="Harris N.L."/>
            <person name="Harvey D."/>
            <person name="Heiman T.J."/>
            <person name="Hernandez J.R."/>
            <person name="Houck J."/>
            <person name="Hostin D."/>
            <person name="Houston K.A."/>
            <person name="Howland T.J."/>
            <person name="Wei M.H."/>
            <person name="Ibegwam C."/>
            <person name="Jalali M."/>
            <person name="Kalush F."/>
            <person name="Karpen G.H."/>
            <person name="Ke Z."/>
            <person name="Kennison J.A."/>
            <person name="Ketchum K.A."/>
            <person name="Kimmel B.E."/>
            <person name="Kodira C.D."/>
            <person name="Kraft C."/>
            <person name="Kravitz S."/>
            <person name="Kulp D."/>
            <person name="Lai Z."/>
            <person name="Lasko P."/>
            <person name="Lei Y."/>
            <person name="Levitsky A.A."/>
            <person name="Li J."/>
            <person name="Li Z."/>
            <person name="Liang Y."/>
            <person name="Lin X."/>
            <person name="Liu X."/>
            <person name="Mattei B."/>
            <person name="McIntosh T.C."/>
            <person name="McLeod M.P."/>
            <person name="McPherson D."/>
            <person name="Merkulov G."/>
            <person name="Milshina N.V."/>
            <person name="Mobarry C."/>
            <person name="Morris J."/>
            <person name="Moshrefi A."/>
            <person name="Mount S.M."/>
            <person name="Moy M."/>
            <person name="Murphy B."/>
            <person name="Murphy L."/>
            <person name="Muzny D.M."/>
            <person name="Nelson D.L."/>
            <person name="Nelson D.R."/>
            <person name="Nelson K.A."/>
            <person name="Nixon K."/>
            <person name="Nusskern D.R."/>
            <person name="Pacleb J.M."/>
            <person name="Palazzolo M."/>
            <person name="Pittman G.S."/>
            <person name="Pan S."/>
            <person name="Pollard J."/>
            <person name="Puri V."/>
            <person name="Reese M.G."/>
            <person name="Reinert K."/>
            <person name="Remington K."/>
            <person name="Saunders R.D."/>
            <person name="Scheeler F."/>
            <person name="Shen H."/>
            <person name="Shue B.C."/>
            <person name="Siden-Kiamos I."/>
            <person name="Simpson M."/>
            <person name="Skupski M.P."/>
            <person name="Smith T."/>
            <person name="Spier E."/>
            <person name="Spradling A.C."/>
            <person name="Stapleton M."/>
            <person name="Strong R."/>
            <person name="Sun E."/>
            <person name="Svirskas R."/>
            <person name="Tector C."/>
            <person name="Turner R."/>
            <person name="Venter E."/>
            <person name="Wang A.H."/>
            <person name="Wang X."/>
            <person name="Wang Z.Y."/>
            <person name="Wassarman D.A."/>
            <person name="Weinstock G.M."/>
            <person name="Weissenbach J."/>
            <person name="Williams S.M."/>
            <person name="WoodageT"/>
            <person name="Worley K.C."/>
            <person name="Wu D."/>
            <person name="Yang S."/>
            <person name="Yao Q.A."/>
            <person name="Ye J."/>
            <person name="Yeh R.F."/>
            <person name="Zaveri J.S."/>
            <person name="Zhan M."/>
            <person name="Zhang G."/>
            <person name="Zhao Q."/>
            <person name="Zheng L."/>
            <person name="Zheng X.H."/>
            <person name="Zhong F.N."/>
            <person name="Zhong W."/>
            <person name="Zhou X."/>
            <person name="Zhu S."/>
            <person name="Zhu X."/>
            <person name="Smith H.O."/>
            <person name="Gibbs R.A."/>
            <person name="Myers E.W."/>
            <person name="Rubin G.M."/>
            <person name="Venter J.C."/>
        </authorList>
    </citation>
    <scope>NUCLEOTIDE SEQUENCE [LARGE SCALE GENOMIC DNA]</scope>
    <source>
        <strain evidence="4">Berkeley</strain>
    </source>
</reference>
<dbReference type="RefSeq" id="NP_001285761.1">
    <property type="nucleotide sequence ID" value="NM_001298832.1"/>
</dbReference>
<reference evidence="2 4" key="10">
    <citation type="journal article" date="2015" name="G3 (Bethesda)">
        <title>Gene Model Annotations for Drosophila melanogaster: The Rule-Benders.</title>
        <authorList>
            <consortium name="FlyBase Consortium"/>
            <person name="Crosby M.A."/>
            <person name="Gramates L.S."/>
            <person name="Dos Santos G."/>
            <person name="Matthews B.B."/>
            <person name="St Pierre S.E."/>
            <person name="Zhou P."/>
            <person name="Schroeder A.J."/>
            <person name="Falls K."/>
            <person name="Emmert D.B."/>
            <person name="Russo S.M."/>
            <person name="Gelbart W.M."/>
            <person name="null"/>
        </authorList>
    </citation>
    <scope>NUCLEOTIDE SEQUENCE [LARGE SCALE GENOMIC DNA]</scope>
    <source>
        <strain evidence="4">Berkeley</strain>
    </source>
</reference>
<name>X2JDL1_DROME</name>
<reference evidence="2 4" key="8">
    <citation type="journal article" date="2007" name="Science">
        <title>Sequence finishing and mapping of Drosophila melanogaster heterochromatin.</title>
        <authorList>
            <person name="Hoskins R.A."/>
            <person name="Carlson J.W."/>
            <person name="Kennedy C."/>
            <person name="Acevedo D."/>
            <person name="Evans-Holm M."/>
            <person name="Frise E."/>
            <person name="Wan K.H."/>
            <person name="Park S."/>
            <person name="Mendez-Lago M."/>
            <person name="Rossi F."/>
            <person name="Villasante A."/>
            <person name="Dimitri P."/>
            <person name="Karpen G.H."/>
            <person name="Celniker S.E."/>
        </authorList>
    </citation>
    <scope>NUCLEOTIDE SEQUENCE [LARGE SCALE GENOMIC DNA]</scope>
    <source>
        <strain evidence="4">Berkeley</strain>
    </source>
</reference>
<dbReference type="KEGG" id="dme:Dmel_CG45307"/>
<organism evidence="2 4">
    <name type="scientific">Drosophila melanogaster</name>
    <name type="common">Fruit fly</name>
    <dbReference type="NCBI Taxonomy" id="7227"/>
    <lineage>
        <taxon>Eukaryota</taxon>
        <taxon>Metazoa</taxon>
        <taxon>Ecdysozoa</taxon>
        <taxon>Arthropoda</taxon>
        <taxon>Hexapoda</taxon>
        <taxon>Insecta</taxon>
        <taxon>Pterygota</taxon>
        <taxon>Neoptera</taxon>
        <taxon>Endopterygota</taxon>
        <taxon>Diptera</taxon>
        <taxon>Brachycera</taxon>
        <taxon>Muscomorpha</taxon>
        <taxon>Ephydroidea</taxon>
        <taxon>Drosophilidae</taxon>
        <taxon>Drosophila</taxon>
        <taxon>Sophophora</taxon>
    </lineage>
</organism>
<dbReference type="AlphaFoldDB" id="X2JDL1"/>
<evidence type="ECO:0000256" key="1">
    <source>
        <dbReference type="SAM" id="MobiDB-lite"/>
    </source>
</evidence>
<keyword evidence="4" id="KW-1185">Reference proteome</keyword>
<gene>
    <name evidence="2" type="primary">Dmel\CG45307</name>
    <name evidence="2" type="synonym">FBgn0266845</name>
    <name evidence="2" type="synonym">lincRNA.77</name>
    <name evidence="2 3" type="ORF">CG45307</name>
    <name evidence="2" type="ORF">Dmel_CG45307</name>
</gene>
<dbReference type="FlyBase" id="FBgn0266845">
    <property type="gene designation" value="CG45307"/>
</dbReference>
<dbReference type="Bgee" id="FBgn0266845">
    <property type="expression patterns" value="Expressed in testis"/>
</dbReference>
<evidence type="ECO:0000313" key="4">
    <source>
        <dbReference type="Proteomes" id="UP000000803"/>
    </source>
</evidence>
<dbReference type="AGR" id="FB:FBgn0266845"/>
<evidence type="ECO:0000313" key="3">
    <source>
        <dbReference type="FlyBase" id="FBgn0266845"/>
    </source>
</evidence>
<dbReference type="GeneID" id="19834846"/>
<reference evidence="2 4" key="11">
    <citation type="journal article" date="2015" name="Genome Res.">
        <title>The Release 6 reference sequence of the Drosophila melanogaster genome.</title>
        <authorList>
            <person name="Hoskins R.A."/>
            <person name="Carlson J.W."/>
            <person name="Wan K.H."/>
            <person name="Park S."/>
            <person name="Mendez I."/>
            <person name="Galle S.E."/>
            <person name="Booth B.W."/>
            <person name="Pfeiffer B.D."/>
            <person name="George R.A."/>
            <person name="Svirskas R."/>
            <person name="Krzywinski M."/>
            <person name="Schein J."/>
            <person name="Accardo M.C."/>
            <person name="Damia E."/>
            <person name="Messina G."/>
            <person name="Mendez-Lago M."/>
            <person name="de Pablos B."/>
            <person name="Demakova O.V."/>
            <person name="Andreyeva E.N."/>
            <person name="Boldyreva L.V."/>
            <person name="Marra M."/>
            <person name="Carvalho A.B."/>
            <person name="Dimitri P."/>
            <person name="Villasante A."/>
            <person name="Zhimulev I.F."/>
            <person name="Rubin G.M."/>
            <person name="Karpen G.H."/>
            <person name="Celniker S.E."/>
        </authorList>
    </citation>
    <scope>NUCLEOTIDE SEQUENCE [LARGE SCALE GENOMIC DNA]</scope>
    <source>
        <strain evidence="4">Berkeley</strain>
    </source>
</reference>
<reference evidence="2 4" key="5">
    <citation type="journal article" date="2002" name="Genome Biol.">
        <title>Heterochromatic sequences in a Drosophila whole-genome shotgun assembly.</title>
        <authorList>
            <person name="Hoskins R.A."/>
            <person name="Smith C.D."/>
            <person name="Carlson J.W."/>
            <person name="Carvalho A.B."/>
            <person name="Halpern A."/>
            <person name="Kaminker J.S."/>
            <person name="Kennedy C."/>
            <person name="Mungall C.J."/>
            <person name="Sullivan B.A."/>
            <person name="Sutton G.G."/>
            <person name="Yasuhara J.C."/>
            <person name="Wakimoto B.T."/>
            <person name="Myers E.W."/>
            <person name="Celniker S.E."/>
            <person name="Rubin G.M."/>
            <person name="Karpen G.H."/>
        </authorList>
    </citation>
    <scope>NUCLEOTIDE SEQUENCE [LARGE SCALE GENOMIC DNA]</scope>
    <source>
        <strain evidence="4">Berkeley</strain>
    </source>
</reference>
<reference evidence="2 4" key="6">
    <citation type="journal article" date="2005" name="PLoS Comput. Biol.">
        <title>Combined evidence annotation of transposable elements in genome sequences.</title>
        <authorList>
            <person name="Quesneville H."/>
            <person name="Bergman C.M."/>
            <person name="Andrieu O."/>
            <person name="Autard D."/>
            <person name="Nouaud D."/>
            <person name="Ashburner M."/>
            <person name="Anxolabehere D."/>
        </authorList>
    </citation>
    <scope>NUCLEOTIDE SEQUENCE [LARGE SCALE GENOMIC DNA]</scope>
    <source>
        <strain evidence="4">Berkeley</strain>
    </source>
</reference>
<dbReference type="HOGENOM" id="CLU_3417463_0_0_1"/>
<accession>X2JDL1</accession>
<feature type="region of interest" description="Disordered" evidence="1">
    <location>
        <begin position="1"/>
        <end position="26"/>
    </location>
</feature>
<dbReference type="Proteomes" id="UP000000803">
    <property type="component" value="Chromosome 2L"/>
</dbReference>
<reference evidence="2 4" key="3">
    <citation type="journal article" date="2002" name="Genome Biol.">
        <title>Annotation of the Drosophila melanogaster euchromatic genome: a systematic review.</title>
        <authorList>
            <person name="Misra S."/>
            <person name="Crosby M.A."/>
            <person name="Mungall C.J."/>
            <person name="Matthews B.B."/>
            <person name="Campbell K.S."/>
            <person name="Hradecky P."/>
            <person name="Huang Y."/>
            <person name="Kaminker J.S."/>
            <person name="Millburn G.H."/>
            <person name="Prochnik S.E."/>
            <person name="Smith C.D."/>
            <person name="Tupy J.L."/>
            <person name="Whitfied E.J."/>
            <person name="Bayraktaroglu L."/>
            <person name="Berman B.P."/>
            <person name="Bettencourt B.R."/>
            <person name="Celniker S.E."/>
            <person name="de Grey A.D."/>
            <person name="Drysdale R.A."/>
            <person name="Harris N.L."/>
            <person name="Richter J."/>
            <person name="Russo S."/>
            <person name="Schroeder A.J."/>
            <person name="Shu S.Q."/>
            <person name="Stapleton M."/>
            <person name="Yamada C."/>
            <person name="Ashburner M."/>
            <person name="Gelbart W.M."/>
            <person name="Rubin G.M."/>
            <person name="Lewis S.E."/>
        </authorList>
    </citation>
    <scope>GENOME REANNOTATION</scope>
    <source>
        <strain evidence="4">Berkeley</strain>
    </source>
</reference>